<evidence type="ECO:0000259" key="4">
    <source>
        <dbReference type="PROSITE" id="PS50924"/>
    </source>
</evidence>
<dbReference type="InterPro" id="IPR043128">
    <property type="entry name" value="Rev_trsase/Diguanyl_cyclase"/>
</dbReference>
<dbReference type="InterPro" id="IPR005330">
    <property type="entry name" value="MHYT_dom"/>
</dbReference>
<feature type="transmembrane region" description="Helical" evidence="1">
    <location>
        <begin position="16"/>
        <end position="38"/>
    </location>
</feature>
<dbReference type="PROSITE" id="PS50883">
    <property type="entry name" value="EAL"/>
    <property type="match status" value="1"/>
</dbReference>
<sequence>MRMLKVVGCFVDQHNYGLVALAAVICAVSALAAIRLMRYAAARSDGARRIWLAVASLATGVGVWATHFIAMLAFEPGVPTGYDVSVTALSLVFAIFLTGFGLWIAIGPRPALGGAVFGAGVAVMHFTGMAAFKTQGALSWDAPLVLAAIGLGALFGALALPVARSTSPTKAHLGGALLLILAICSLHFTAMGAVVIAPDPRIAVPATALPTRWLAVVVAIAAFGILVLGFAALLLDMRERRKLLLERQRLQSLANASAEGLLICNARRILHANDNLAHMLGLETPELARIPLAELLHLRPEDLATHAASSAPFRTDLRDRSGGAVPVEIYVRPIELSQQPHFAIAVRDLRAQIAAEAEIRKLALFDSLTGLLNRSSFNQQVEDAVLAASAMTAKLAVLCIDLDRFKQINDLFGHAAGDDLLRSVGRALSGSLLEGEIAARLGGDEFAILAPVDHAVSAGAVAERVLRALSQAGGDHQAGVVRASVGVAIFPDDAYDRPSLLHNADVALYRAKAEQLGGYRFFEQTMSEELNDRRQTEHDLRHAADRGELYVVYQPQASVASSSIVGFEALVRWRRPGHGQMSPSTFIPLAEECGAILPIGEWVLRSVCREAAGWPNPLSVAVNVSAVQLHAPNFVALVHTVLFESGLPPQRLEIEITETALVRDFTRTLATLRQLKALGVRIAMDDFGTGYSSLSNLRAFPFDKIKIDRSFVTAVDSNQQAAAIVRSVLGLGRGLGLPVMAEGVETEAEMQFLQLEACDGAQGYLLGRPAPIDQFAHLTRANDVRLLSHAEDEPREQPAA</sequence>
<dbReference type="Gene3D" id="3.30.450.20">
    <property type="entry name" value="PAS domain"/>
    <property type="match status" value="1"/>
</dbReference>
<dbReference type="GO" id="GO:0016020">
    <property type="term" value="C:membrane"/>
    <property type="evidence" value="ECO:0007669"/>
    <property type="project" value="UniProtKB-UniRule"/>
</dbReference>
<dbReference type="CDD" id="cd01949">
    <property type="entry name" value="GGDEF"/>
    <property type="match status" value="1"/>
</dbReference>
<dbReference type="InterPro" id="IPR052155">
    <property type="entry name" value="Biofilm_reg_signaling"/>
</dbReference>
<dbReference type="SUPFAM" id="SSF55785">
    <property type="entry name" value="PYP-like sensor domain (PAS domain)"/>
    <property type="match status" value="1"/>
</dbReference>
<feature type="domain" description="MHYT" evidence="4">
    <location>
        <begin position="14"/>
        <end position="197"/>
    </location>
</feature>
<dbReference type="InterPro" id="IPR035965">
    <property type="entry name" value="PAS-like_dom_sf"/>
</dbReference>
<dbReference type="PANTHER" id="PTHR44757:SF2">
    <property type="entry name" value="BIOFILM ARCHITECTURE MAINTENANCE PROTEIN MBAA"/>
    <property type="match status" value="1"/>
</dbReference>
<dbReference type="InterPro" id="IPR035919">
    <property type="entry name" value="EAL_sf"/>
</dbReference>
<feature type="transmembrane region" description="Helical" evidence="1">
    <location>
        <begin position="112"/>
        <end position="132"/>
    </location>
</feature>
<dbReference type="InterPro" id="IPR029787">
    <property type="entry name" value="Nucleotide_cyclase"/>
</dbReference>
<dbReference type="InterPro" id="IPR000160">
    <property type="entry name" value="GGDEF_dom"/>
</dbReference>
<dbReference type="InterPro" id="IPR000014">
    <property type="entry name" value="PAS"/>
</dbReference>
<protein>
    <submittedName>
        <fullName evidence="5">Diguanylate cyclase</fullName>
    </submittedName>
</protein>
<dbReference type="CDD" id="cd00130">
    <property type="entry name" value="PAS"/>
    <property type="match status" value="1"/>
</dbReference>
<dbReference type="PROSITE" id="PS50924">
    <property type="entry name" value="MHYT"/>
    <property type="match status" value="1"/>
</dbReference>
<dbReference type="Pfam" id="PF00990">
    <property type="entry name" value="GGDEF"/>
    <property type="match status" value="1"/>
</dbReference>
<dbReference type="SUPFAM" id="SSF141868">
    <property type="entry name" value="EAL domain-like"/>
    <property type="match status" value="1"/>
</dbReference>
<dbReference type="EMBL" id="BSFK01000005">
    <property type="protein sequence ID" value="GLK75460.1"/>
    <property type="molecule type" value="Genomic_DNA"/>
</dbReference>
<comment type="caution">
    <text evidence="5">The sequence shown here is derived from an EMBL/GenBank/DDBJ whole genome shotgun (WGS) entry which is preliminary data.</text>
</comment>
<name>A0A9W6N2N4_9HYPH</name>
<evidence type="ECO:0000259" key="2">
    <source>
        <dbReference type="PROSITE" id="PS50883"/>
    </source>
</evidence>
<dbReference type="Gene3D" id="3.20.20.450">
    <property type="entry name" value="EAL domain"/>
    <property type="match status" value="1"/>
</dbReference>
<dbReference type="NCBIfam" id="TIGR00254">
    <property type="entry name" value="GGDEF"/>
    <property type="match status" value="1"/>
</dbReference>
<dbReference type="Pfam" id="PF13188">
    <property type="entry name" value="PAS_8"/>
    <property type="match status" value="1"/>
</dbReference>
<evidence type="ECO:0000259" key="3">
    <source>
        <dbReference type="PROSITE" id="PS50887"/>
    </source>
</evidence>
<feature type="transmembrane region" description="Helical" evidence="1">
    <location>
        <begin position="175"/>
        <end position="197"/>
    </location>
</feature>
<feature type="transmembrane region" description="Helical" evidence="1">
    <location>
        <begin position="86"/>
        <end position="105"/>
    </location>
</feature>
<evidence type="ECO:0000313" key="5">
    <source>
        <dbReference type="EMBL" id="GLK75460.1"/>
    </source>
</evidence>
<organism evidence="5 6">
    <name type="scientific">Methylopila jiangsuensis</name>
    <dbReference type="NCBI Taxonomy" id="586230"/>
    <lineage>
        <taxon>Bacteria</taxon>
        <taxon>Pseudomonadati</taxon>
        <taxon>Pseudomonadota</taxon>
        <taxon>Alphaproteobacteria</taxon>
        <taxon>Hyphomicrobiales</taxon>
        <taxon>Methylopilaceae</taxon>
        <taxon>Methylopila</taxon>
    </lineage>
</organism>
<proteinExistence type="predicted"/>
<dbReference type="Proteomes" id="UP001143364">
    <property type="component" value="Unassembled WGS sequence"/>
</dbReference>
<feature type="transmembrane region" description="Helical" evidence="1">
    <location>
        <begin position="50"/>
        <end position="74"/>
    </location>
</feature>
<accession>A0A9W6N2N4</accession>
<reference evidence="5" key="2">
    <citation type="submission" date="2023-01" db="EMBL/GenBank/DDBJ databases">
        <authorList>
            <person name="Sun Q."/>
            <person name="Evtushenko L."/>
        </authorList>
    </citation>
    <scope>NUCLEOTIDE SEQUENCE</scope>
    <source>
        <strain evidence="5">VKM B-2555</strain>
    </source>
</reference>
<keyword evidence="1" id="KW-0812">Transmembrane</keyword>
<dbReference type="PANTHER" id="PTHR44757">
    <property type="entry name" value="DIGUANYLATE CYCLASE DGCP"/>
    <property type="match status" value="1"/>
</dbReference>
<dbReference type="PROSITE" id="PS50887">
    <property type="entry name" value="GGDEF"/>
    <property type="match status" value="1"/>
</dbReference>
<evidence type="ECO:0000256" key="1">
    <source>
        <dbReference type="PROSITE-ProRule" id="PRU00244"/>
    </source>
</evidence>
<feature type="domain" description="GGDEF" evidence="3">
    <location>
        <begin position="393"/>
        <end position="524"/>
    </location>
</feature>
<dbReference type="AlphaFoldDB" id="A0A9W6N2N4"/>
<dbReference type="SMART" id="SM00052">
    <property type="entry name" value="EAL"/>
    <property type="match status" value="1"/>
</dbReference>
<dbReference type="Gene3D" id="3.30.70.270">
    <property type="match status" value="1"/>
</dbReference>
<keyword evidence="1" id="KW-1133">Transmembrane helix</keyword>
<dbReference type="Pfam" id="PF00563">
    <property type="entry name" value="EAL"/>
    <property type="match status" value="1"/>
</dbReference>
<dbReference type="CDD" id="cd01948">
    <property type="entry name" value="EAL"/>
    <property type="match status" value="1"/>
</dbReference>
<dbReference type="SMART" id="SM00267">
    <property type="entry name" value="GGDEF"/>
    <property type="match status" value="1"/>
</dbReference>
<keyword evidence="1" id="KW-0472">Membrane</keyword>
<dbReference type="Pfam" id="PF03707">
    <property type="entry name" value="MHYT"/>
    <property type="match status" value="2"/>
</dbReference>
<feature type="transmembrane region" description="Helical" evidence="1">
    <location>
        <begin position="213"/>
        <end position="235"/>
    </location>
</feature>
<evidence type="ECO:0000313" key="6">
    <source>
        <dbReference type="Proteomes" id="UP001143364"/>
    </source>
</evidence>
<keyword evidence="6" id="KW-1185">Reference proteome</keyword>
<reference evidence="5" key="1">
    <citation type="journal article" date="2014" name="Int. J. Syst. Evol. Microbiol.">
        <title>Complete genome sequence of Corynebacterium casei LMG S-19264T (=DSM 44701T), isolated from a smear-ripened cheese.</title>
        <authorList>
            <consortium name="US DOE Joint Genome Institute (JGI-PGF)"/>
            <person name="Walter F."/>
            <person name="Albersmeier A."/>
            <person name="Kalinowski J."/>
            <person name="Ruckert C."/>
        </authorList>
    </citation>
    <scope>NUCLEOTIDE SEQUENCE</scope>
    <source>
        <strain evidence="5">VKM B-2555</strain>
    </source>
</reference>
<dbReference type="SUPFAM" id="SSF55073">
    <property type="entry name" value="Nucleotide cyclase"/>
    <property type="match status" value="1"/>
</dbReference>
<feature type="transmembrane region" description="Helical" evidence="1">
    <location>
        <begin position="144"/>
        <end position="163"/>
    </location>
</feature>
<gene>
    <name evidence="5" type="ORF">GCM10008171_07140</name>
</gene>
<feature type="domain" description="EAL" evidence="2">
    <location>
        <begin position="533"/>
        <end position="783"/>
    </location>
</feature>
<dbReference type="InterPro" id="IPR001633">
    <property type="entry name" value="EAL_dom"/>
</dbReference>